<protein>
    <submittedName>
        <fullName evidence="2">Uncharacterized protein</fullName>
    </submittedName>
</protein>
<keyword evidence="1" id="KW-1133">Transmembrane helix</keyword>
<dbReference type="AlphaFoldDB" id="A0A1Y1ZXE2"/>
<name>A0A1Y1ZXE2_9FUNG</name>
<accession>A0A1Y1ZXE2</accession>
<evidence type="ECO:0000313" key="3">
    <source>
        <dbReference type="Proteomes" id="UP000193642"/>
    </source>
</evidence>
<evidence type="ECO:0000313" key="2">
    <source>
        <dbReference type="EMBL" id="ORY14737.1"/>
    </source>
</evidence>
<keyword evidence="3" id="KW-1185">Reference proteome</keyword>
<keyword evidence="1" id="KW-0812">Transmembrane</keyword>
<dbReference type="EMBL" id="MCGO01000325">
    <property type="protein sequence ID" value="ORY14737.1"/>
    <property type="molecule type" value="Genomic_DNA"/>
</dbReference>
<sequence length="55" mass="6307">MKCLPPSSEPVMHQTTITYNIHGFLLFFNFFQFISIHIAVSEGYCSSAFFPFLIS</sequence>
<reference evidence="2 3" key="1">
    <citation type="submission" date="2016-07" db="EMBL/GenBank/DDBJ databases">
        <title>Pervasive Adenine N6-methylation of Active Genes in Fungi.</title>
        <authorList>
            <consortium name="DOE Joint Genome Institute"/>
            <person name="Mondo S.J."/>
            <person name="Dannebaum R.O."/>
            <person name="Kuo R.C."/>
            <person name="Labutti K."/>
            <person name="Haridas S."/>
            <person name="Kuo A."/>
            <person name="Salamov A."/>
            <person name="Ahrendt S.R."/>
            <person name="Lipzen A."/>
            <person name="Sullivan W."/>
            <person name="Andreopoulos W.B."/>
            <person name="Clum A."/>
            <person name="Lindquist E."/>
            <person name="Daum C."/>
            <person name="Ramamoorthy G.K."/>
            <person name="Gryganskyi A."/>
            <person name="Culley D."/>
            <person name="Magnuson J.K."/>
            <person name="James T.Y."/>
            <person name="O'Malley M.A."/>
            <person name="Stajich J.E."/>
            <person name="Spatafora J.W."/>
            <person name="Visel A."/>
            <person name="Grigoriev I.V."/>
        </authorList>
    </citation>
    <scope>NUCLEOTIDE SEQUENCE [LARGE SCALE GENOMIC DNA]</scope>
    <source>
        <strain evidence="2 3">JEL800</strain>
    </source>
</reference>
<dbReference type="Proteomes" id="UP000193642">
    <property type="component" value="Unassembled WGS sequence"/>
</dbReference>
<keyword evidence="1" id="KW-0472">Membrane</keyword>
<proteinExistence type="predicted"/>
<feature type="transmembrane region" description="Helical" evidence="1">
    <location>
        <begin position="21"/>
        <end position="40"/>
    </location>
</feature>
<organism evidence="2 3">
    <name type="scientific">Rhizoclosmatium globosum</name>
    <dbReference type="NCBI Taxonomy" id="329046"/>
    <lineage>
        <taxon>Eukaryota</taxon>
        <taxon>Fungi</taxon>
        <taxon>Fungi incertae sedis</taxon>
        <taxon>Chytridiomycota</taxon>
        <taxon>Chytridiomycota incertae sedis</taxon>
        <taxon>Chytridiomycetes</taxon>
        <taxon>Chytridiales</taxon>
        <taxon>Chytriomycetaceae</taxon>
        <taxon>Rhizoclosmatium</taxon>
    </lineage>
</organism>
<comment type="caution">
    <text evidence="2">The sequence shown here is derived from an EMBL/GenBank/DDBJ whole genome shotgun (WGS) entry which is preliminary data.</text>
</comment>
<gene>
    <name evidence="2" type="ORF">BCR33DRAFT_347223</name>
</gene>
<evidence type="ECO:0000256" key="1">
    <source>
        <dbReference type="SAM" id="Phobius"/>
    </source>
</evidence>